<dbReference type="GO" id="GO:0000492">
    <property type="term" value="P:box C/D snoRNP assembly"/>
    <property type="evidence" value="ECO:0007669"/>
    <property type="project" value="TreeGrafter"/>
</dbReference>
<evidence type="ECO:0000313" key="8">
    <source>
        <dbReference type="EMBL" id="KAF9958029.1"/>
    </source>
</evidence>
<keyword evidence="9" id="KW-1185">Reference proteome</keyword>
<sequence>MGAAAASAVTATLLQFGSSSSPDATTVTSAPEPPGLYPNQQQPQQQQENEWYSDYHTPTLQQRMAVTMAMNAPSPERFSNGYQNARRNRQRQQQQQQRQQPKSESLEDQGSPATPDAKESTGYHCDTCDVTFHEETKLKIHIAAHRSCPECQYSASPSLVSEHYKLTHGSKKNELVAMAASSSASTSTGTAATGAPASTASSILSMQRSGHPPNTNQKPKPVINPDLLHPLAPTLNTPEEIAAWIAQRRKAWPTEANVQKKEQERQEMIAKGQIVEEPSRRSHGKDKRTRNSSYRDHKGGQQPATASEAEGVSAKKARTEGSASPSAANGESLVAYASSTETSSEEDDDDNEVMDPVRDAVTSKDPTVMGKILLPSDSVTRPKKPCKYFLRGNCTRGNNCTYSHDPSFTNKIQKTNPALSKKDLFRSRPSLLQMLLSGEIKEEKNKLLEAMRYIVENNFFEKQQSSQSLVEEVV</sequence>
<evidence type="ECO:0008006" key="10">
    <source>
        <dbReference type="Google" id="ProtNLM"/>
    </source>
</evidence>
<protein>
    <recommendedName>
        <fullName evidence="10">C3H1-type domain-containing protein</fullName>
    </recommendedName>
</protein>
<dbReference type="GO" id="GO:0005634">
    <property type="term" value="C:nucleus"/>
    <property type="evidence" value="ECO:0007669"/>
    <property type="project" value="TreeGrafter"/>
</dbReference>
<dbReference type="PROSITE" id="PS00028">
    <property type="entry name" value="ZINC_FINGER_C2H2_1"/>
    <property type="match status" value="1"/>
</dbReference>
<feature type="domain" description="C2H2-type" evidence="7">
    <location>
        <begin position="123"/>
        <end position="150"/>
    </location>
</feature>
<feature type="domain" description="C3H1-type" evidence="6">
    <location>
        <begin position="380"/>
        <end position="407"/>
    </location>
</feature>
<keyword evidence="3 4" id="KW-0862">Zinc</keyword>
<feature type="compositionally biased region" description="Basic residues" evidence="5">
    <location>
        <begin position="281"/>
        <end position="290"/>
    </location>
</feature>
<dbReference type="InterPro" id="IPR041367">
    <property type="entry name" value="Znf-CCCH_4"/>
</dbReference>
<dbReference type="PROSITE" id="PS50103">
    <property type="entry name" value="ZF_C3H1"/>
    <property type="match status" value="1"/>
</dbReference>
<feature type="compositionally biased region" description="Low complexity" evidence="5">
    <location>
        <begin position="185"/>
        <end position="202"/>
    </location>
</feature>
<evidence type="ECO:0000313" key="9">
    <source>
        <dbReference type="Proteomes" id="UP000749646"/>
    </source>
</evidence>
<proteinExistence type="predicted"/>
<dbReference type="InterPro" id="IPR013087">
    <property type="entry name" value="Znf_C2H2_type"/>
</dbReference>
<evidence type="ECO:0000259" key="7">
    <source>
        <dbReference type="PROSITE" id="PS50157"/>
    </source>
</evidence>
<evidence type="ECO:0000259" key="6">
    <source>
        <dbReference type="PROSITE" id="PS50103"/>
    </source>
</evidence>
<feature type="compositionally biased region" description="Basic and acidic residues" evidence="5">
    <location>
        <begin position="258"/>
        <end position="268"/>
    </location>
</feature>
<feature type="region of interest" description="Disordered" evidence="5">
    <location>
        <begin position="185"/>
        <end position="230"/>
    </location>
</feature>
<dbReference type="InterPro" id="IPR039136">
    <property type="entry name" value="NUFIP1-like"/>
</dbReference>
<evidence type="ECO:0000256" key="5">
    <source>
        <dbReference type="SAM" id="MobiDB-lite"/>
    </source>
</evidence>
<reference evidence="8" key="1">
    <citation type="journal article" date="2020" name="Fungal Divers.">
        <title>Resolving the Mortierellaceae phylogeny through synthesis of multi-gene phylogenetics and phylogenomics.</title>
        <authorList>
            <person name="Vandepol N."/>
            <person name="Liber J."/>
            <person name="Desiro A."/>
            <person name="Na H."/>
            <person name="Kennedy M."/>
            <person name="Barry K."/>
            <person name="Grigoriev I.V."/>
            <person name="Miller A.N."/>
            <person name="O'Donnell K."/>
            <person name="Stajich J.E."/>
            <person name="Bonito G."/>
        </authorList>
    </citation>
    <scope>NUCLEOTIDE SEQUENCE</scope>
    <source>
        <strain evidence="8">MES-2147</strain>
    </source>
</reference>
<name>A0A9P6J1R0_9FUNG</name>
<evidence type="ECO:0000256" key="1">
    <source>
        <dbReference type="ARBA" id="ARBA00022723"/>
    </source>
</evidence>
<feature type="compositionally biased region" description="Acidic residues" evidence="5">
    <location>
        <begin position="343"/>
        <end position="353"/>
    </location>
</feature>
<evidence type="ECO:0000256" key="3">
    <source>
        <dbReference type="ARBA" id="ARBA00022833"/>
    </source>
</evidence>
<dbReference type="InterPro" id="IPR000571">
    <property type="entry name" value="Znf_CCCH"/>
</dbReference>
<dbReference type="Pfam" id="PF10453">
    <property type="entry name" value="NUFIP1"/>
    <property type="match status" value="1"/>
</dbReference>
<dbReference type="SUPFAM" id="SSF90229">
    <property type="entry name" value="CCCH zinc finger"/>
    <property type="match status" value="1"/>
</dbReference>
<feature type="zinc finger region" description="C3H1-type" evidence="4">
    <location>
        <begin position="380"/>
        <end position="407"/>
    </location>
</feature>
<feature type="region of interest" description="Disordered" evidence="5">
    <location>
        <begin position="15"/>
        <end position="123"/>
    </location>
</feature>
<feature type="compositionally biased region" description="Polar residues" evidence="5">
    <location>
        <begin position="15"/>
        <end position="29"/>
    </location>
</feature>
<dbReference type="PROSITE" id="PS50157">
    <property type="entry name" value="ZINC_FINGER_C2H2_2"/>
    <property type="match status" value="1"/>
</dbReference>
<dbReference type="EMBL" id="JAAAHW010006589">
    <property type="protein sequence ID" value="KAF9958029.1"/>
    <property type="molecule type" value="Genomic_DNA"/>
</dbReference>
<comment type="caution">
    <text evidence="8">The sequence shown here is derived from an EMBL/GenBank/DDBJ whole genome shotgun (WGS) entry which is preliminary data.</text>
</comment>
<dbReference type="OrthoDB" id="273070at2759"/>
<dbReference type="Proteomes" id="UP000749646">
    <property type="component" value="Unassembled WGS sequence"/>
</dbReference>
<dbReference type="InterPro" id="IPR036855">
    <property type="entry name" value="Znf_CCCH_sf"/>
</dbReference>
<dbReference type="AlphaFoldDB" id="A0A9P6J1R0"/>
<dbReference type="GO" id="GO:0003723">
    <property type="term" value="F:RNA binding"/>
    <property type="evidence" value="ECO:0007669"/>
    <property type="project" value="InterPro"/>
</dbReference>
<dbReference type="PANTHER" id="PTHR13309">
    <property type="entry name" value="NUCLEAR FRAGILE X MENTAL RETARDATION PROTEIN INTERACTING PROTEIN 1"/>
    <property type="match status" value="1"/>
</dbReference>
<dbReference type="InterPro" id="IPR019496">
    <property type="entry name" value="NUFIP1_cons_dom"/>
</dbReference>
<evidence type="ECO:0000256" key="2">
    <source>
        <dbReference type="ARBA" id="ARBA00022771"/>
    </source>
</evidence>
<keyword evidence="2 4" id="KW-0863">Zinc-finger</keyword>
<feature type="compositionally biased region" description="Low complexity" evidence="5">
    <location>
        <begin position="38"/>
        <end position="50"/>
    </location>
</feature>
<dbReference type="SMART" id="SM00355">
    <property type="entry name" value="ZnF_C2H2"/>
    <property type="match status" value="2"/>
</dbReference>
<evidence type="ECO:0000256" key="4">
    <source>
        <dbReference type="PROSITE-ProRule" id="PRU00723"/>
    </source>
</evidence>
<dbReference type="PANTHER" id="PTHR13309:SF0">
    <property type="entry name" value="FMR1-INTERACTING PROTEIN NUFIP1"/>
    <property type="match status" value="1"/>
</dbReference>
<feature type="compositionally biased region" description="Polar residues" evidence="5">
    <location>
        <begin position="203"/>
        <end position="218"/>
    </location>
</feature>
<feature type="region of interest" description="Disordered" evidence="5">
    <location>
        <begin position="254"/>
        <end position="353"/>
    </location>
</feature>
<dbReference type="GO" id="GO:0008270">
    <property type="term" value="F:zinc ion binding"/>
    <property type="evidence" value="ECO:0007669"/>
    <property type="project" value="UniProtKB-KW"/>
</dbReference>
<feature type="compositionally biased region" description="Low complexity" evidence="5">
    <location>
        <begin position="91"/>
        <end position="100"/>
    </location>
</feature>
<dbReference type="SMART" id="SM00356">
    <property type="entry name" value="ZnF_C3H1"/>
    <property type="match status" value="1"/>
</dbReference>
<accession>A0A9P6J1R0</accession>
<gene>
    <name evidence="8" type="ORF">BGZ65_001714</name>
</gene>
<keyword evidence="1 4" id="KW-0479">Metal-binding</keyword>
<organism evidence="8 9">
    <name type="scientific">Modicella reniformis</name>
    <dbReference type="NCBI Taxonomy" id="1440133"/>
    <lineage>
        <taxon>Eukaryota</taxon>
        <taxon>Fungi</taxon>
        <taxon>Fungi incertae sedis</taxon>
        <taxon>Mucoromycota</taxon>
        <taxon>Mortierellomycotina</taxon>
        <taxon>Mortierellomycetes</taxon>
        <taxon>Mortierellales</taxon>
        <taxon>Mortierellaceae</taxon>
        <taxon>Modicella</taxon>
    </lineage>
</organism>
<dbReference type="Gene3D" id="4.10.1000.10">
    <property type="entry name" value="Zinc finger, CCCH-type"/>
    <property type="match status" value="1"/>
</dbReference>
<dbReference type="Pfam" id="PF18044">
    <property type="entry name" value="zf-CCCH_4"/>
    <property type="match status" value="1"/>
</dbReference>